<dbReference type="FunFam" id="3.30.160.60:FF:001156">
    <property type="entry name" value="Zinc finger protein 407"/>
    <property type="match status" value="1"/>
</dbReference>
<evidence type="ECO:0000256" key="6">
    <source>
        <dbReference type="ARBA" id="ARBA00022833"/>
    </source>
</evidence>
<dbReference type="GO" id="GO:0000978">
    <property type="term" value="F:RNA polymerase II cis-regulatory region sequence-specific DNA binding"/>
    <property type="evidence" value="ECO:0007669"/>
    <property type="project" value="TreeGrafter"/>
</dbReference>
<evidence type="ECO:0000256" key="2">
    <source>
        <dbReference type="ARBA" id="ARBA00006991"/>
    </source>
</evidence>
<evidence type="ECO:0000256" key="12">
    <source>
        <dbReference type="SAM" id="MobiDB-lite"/>
    </source>
</evidence>
<dbReference type="PANTHER" id="PTHR24404:SF114">
    <property type="entry name" value="KLUMPFUSS, ISOFORM B-RELATED"/>
    <property type="match status" value="1"/>
</dbReference>
<dbReference type="GO" id="GO:0005634">
    <property type="term" value="C:nucleus"/>
    <property type="evidence" value="ECO:0007669"/>
    <property type="project" value="UniProtKB-SubCell"/>
</dbReference>
<feature type="compositionally biased region" description="Polar residues" evidence="12">
    <location>
        <begin position="153"/>
        <end position="176"/>
    </location>
</feature>
<evidence type="ECO:0000313" key="15">
    <source>
        <dbReference type="Proteomes" id="UP001497482"/>
    </source>
</evidence>
<dbReference type="EMBL" id="OZ035845">
    <property type="protein sequence ID" value="CAL1600184.1"/>
    <property type="molecule type" value="Genomic_DNA"/>
</dbReference>
<dbReference type="InterPro" id="IPR013087">
    <property type="entry name" value="Znf_C2H2_type"/>
</dbReference>
<dbReference type="GO" id="GO:0003700">
    <property type="term" value="F:DNA-binding transcription factor activity"/>
    <property type="evidence" value="ECO:0007669"/>
    <property type="project" value="TreeGrafter"/>
</dbReference>
<evidence type="ECO:0000256" key="1">
    <source>
        <dbReference type="ARBA" id="ARBA00004123"/>
    </source>
</evidence>
<proteinExistence type="inferred from homology"/>
<organism evidence="14 15">
    <name type="scientific">Knipowitschia caucasica</name>
    <name type="common">Caucasian dwarf goby</name>
    <name type="synonym">Pomatoschistus caucasicus</name>
    <dbReference type="NCBI Taxonomy" id="637954"/>
    <lineage>
        <taxon>Eukaryota</taxon>
        <taxon>Metazoa</taxon>
        <taxon>Chordata</taxon>
        <taxon>Craniata</taxon>
        <taxon>Vertebrata</taxon>
        <taxon>Euteleostomi</taxon>
        <taxon>Actinopterygii</taxon>
        <taxon>Neopterygii</taxon>
        <taxon>Teleostei</taxon>
        <taxon>Neoteleostei</taxon>
        <taxon>Acanthomorphata</taxon>
        <taxon>Gobiaria</taxon>
        <taxon>Gobiiformes</taxon>
        <taxon>Gobioidei</taxon>
        <taxon>Gobiidae</taxon>
        <taxon>Gobiinae</taxon>
        <taxon>Knipowitschia</taxon>
    </lineage>
</organism>
<evidence type="ECO:0000256" key="4">
    <source>
        <dbReference type="ARBA" id="ARBA00022737"/>
    </source>
</evidence>
<keyword evidence="6" id="KW-0862">Zinc</keyword>
<evidence type="ECO:0000256" key="11">
    <source>
        <dbReference type="PROSITE-ProRule" id="PRU00042"/>
    </source>
</evidence>
<evidence type="ECO:0000256" key="5">
    <source>
        <dbReference type="ARBA" id="ARBA00022771"/>
    </source>
</evidence>
<sequence>MSSEVKMELLRALVTECLTTAAEEILRLVHRTLVQEAQACSQWRVNDQPLEAEHRDPEPVRPQSDVEDPNMCWKVKIEEEVEVPIDALQKEDQKSSLSEPHSSVDAGPAHTDCGGDWREVPISHGPVASQSPQPICLFRVQTVPPQCRKPTLVSKNSITAPSARSNQPSSHSQNVPKNISYLRAGTELKPFKCPCCPRAFSLTKTLIRHMKVHAESYQCSMCGKCFCQKSHLESHMRVHTGEKPFCCQLCPESFSYKKSLIKHMAKGHLVGMNPLAGMSIDLNE</sequence>
<evidence type="ECO:0000256" key="9">
    <source>
        <dbReference type="ARBA" id="ARBA00023163"/>
    </source>
</evidence>
<dbReference type="SMART" id="SM00355">
    <property type="entry name" value="ZnF_C2H2"/>
    <property type="match status" value="3"/>
</dbReference>
<feature type="domain" description="C2H2-type" evidence="13">
    <location>
        <begin position="245"/>
        <end position="268"/>
    </location>
</feature>
<keyword evidence="10" id="KW-0539">Nucleus</keyword>
<dbReference type="Gene3D" id="3.30.160.60">
    <property type="entry name" value="Classic Zinc Finger"/>
    <property type="match status" value="3"/>
</dbReference>
<keyword evidence="4" id="KW-0677">Repeat</keyword>
<dbReference type="PANTHER" id="PTHR24404">
    <property type="entry name" value="ZINC FINGER PROTEIN"/>
    <property type="match status" value="1"/>
</dbReference>
<dbReference type="PROSITE" id="PS50157">
    <property type="entry name" value="ZINC_FINGER_C2H2_2"/>
    <property type="match status" value="3"/>
</dbReference>
<evidence type="ECO:0000256" key="7">
    <source>
        <dbReference type="ARBA" id="ARBA00023015"/>
    </source>
</evidence>
<accession>A0AAV2LIA2</accession>
<dbReference type="SUPFAM" id="SSF57667">
    <property type="entry name" value="beta-beta-alpha zinc fingers"/>
    <property type="match status" value="2"/>
</dbReference>
<keyword evidence="7" id="KW-0805">Transcription regulation</keyword>
<dbReference type="InterPro" id="IPR036236">
    <property type="entry name" value="Znf_C2H2_sf"/>
</dbReference>
<gene>
    <name evidence="14" type="ORF">KC01_LOCUS28306</name>
</gene>
<dbReference type="Pfam" id="PF00096">
    <property type="entry name" value="zf-C2H2"/>
    <property type="match status" value="3"/>
</dbReference>
<evidence type="ECO:0000259" key="13">
    <source>
        <dbReference type="PROSITE" id="PS50157"/>
    </source>
</evidence>
<evidence type="ECO:0000256" key="3">
    <source>
        <dbReference type="ARBA" id="ARBA00022723"/>
    </source>
</evidence>
<evidence type="ECO:0000256" key="10">
    <source>
        <dbReference type="ARBA" id="ARBA00023242"/>
    </source>
</evidence>
<evidence type="ECO:0000313" key="14">
    <source>
        <dbReference type="EMBL" id="CAL1600184.1"/>
    </source>
</evidence>
<dbReference type="PROSITE" id="PS00028">
    <property type="entry name" value="ZINC_FINGER_C2H2_1"/>
    <property type="match status" value="3"/>
</dbReference>
<dbReference type="FunFam" id="3.30.160.60:FF:001498">
    <property type="entry name" value="Zinc finger protein 404"/>
    <property type="match status" value="1"/>
</dbReference>
<protein>
    <recommendedName>
        <fullName evidence="13">C2H2-type domain-containing protein</fullName>
    </recommendedName>
</protein>
<feature type="region of interest" description="Disordered" evidence="12">
    <location>
        <begin position="151"/>
        <end position="176"/>
    </location>
</feature>
<name>A0AAV2LIA2_KNICA</name>
<dbReference type="FunFam" id="3.30.160.60:FF:000100">
    <property type="entry name" value="Zinc finger 45-like"/>
    <property type="match status" value="1"/>
</dbReference>
<evidence type="ECO:0000256" key="8">
    <source>
        <dbReference type="ARBA" id="ARBA00023125"/>
    </source>
</evidence>
<dbReference type="GO" id="GO:0006357">
    <property type="term" value="P:regulation of transcription by RNA polymerase II"/>
    <property type="evidence" value="ECO:0007669"/>
    <property type="project" value="TreeGrafter"/>
</dbReference>
<comment type="similarity">
    <text evidence="2">Belongs to the krueppel C2H2-type zinc-finger protein family.</text>
</comment>
<keyword evidence="3" id="KW-0479">Metal-binding</keyword>
<keyword evidence="9" id="KW-0804">Transcription</keyword>
<reference evidence="14 15" key="1">
    <citation type="submission" date="2024-04" db="EMBL/GenBank/DDBJ databases">
        <authorList>
            <person name="Waldvogel A.-M."/>
            <person name="Schoenle A."/>
        </authorList>
    </citation>
    <scope>NUCLEOTIDE SEQUENCE [LARGE SCALE GENOMIC DNA]</scope>
</reference>
<feature type="domain" description="C2H2-type" evidence="13">
    <location>
        <begin position="217"/>
        <end position="244"/>
    </location>
</feature>
<dbReference type="AlphaFoldDB" id="A0AAV2LIA2"/>
<feature type="domain" description="C2H2-type" evidence="13">
    <location>
        <begin position="191"/>
        <end position="218"/>
    </location>
</feature>
<dbReference type="Proteomes" id="UP001497482">
    <property type="component" value="Chromosome 23"/>
</dbReference>
<comment type="subcellular location">
    <subcellularLocation>
        <location evidence="1">Nucleus</location>
    </subcellularLocation>
</comment>
<keyword evidence="15" id="KW-1185">Reference proteome</keyword>
<dbReference type="InterPro" id="IPR050589">
    <property type="entry name" value="Ikaros_C2H2-ZF"/>
</dbReference>
<keyword evidence="5 11" id="KW-0863">Zinc-finger</keyword>
<feature type="region of interest" description="Disordered" evidence="12">
    <location>
        <begin position="90"/>
        <end position="111"/>
    </location>
</feature>
<keyword evidence="8" id="KW-0238">DNA-binding</keyword>
<dbReference type="GO" id="GO:0008270">
    <property type="term" value="F:zinc ion binding"/>
    <property type="evidence" value="ECO:0007669"/>
    <property type="project" value="UniProtKB-KW"/>
</dbReference>